<dbReference type="AlphaFoldDB" id="A0A0S8JSA9"/>
<sequence>MGRGGRVRAERASRFSALSGNLVVLIFTCAFGLTFVEVGLRVWMGIRSQAEPPLWETLMRPSPSLGVEHNPDVNVSISFPEHEQKRVCFRTNNQGLRQDGDSYYEKPEGCLRLLVLGDSHMDGVVNNEELFAARLEEFFRSNIEHGTRPRVQVLNAAVATYGPLQQLLWLRQYGILYRPDIVIVVFYVGNDIVNLLSETVPHLEEAAGNEFVLADYPIQPSLPPTGNDRGMVLAAKFFLERHLVSYRLMRDWVKRSPLGPVLATLGLADPEKATVNARQAAEAISPEGMGQSLTQAHLARTRPDEIAAAFRKCDRVLDWLGDEVGTVGAECLLVLLPTKQQVEPDDDQERTARVAHILSLERPDLRFDDVVSSQIRPMAERAGISVIDPLPEFRDHRATSGGRLYYKTDWHLNSAGHRLLGEIVGRYLVEFDLLAARRS</sequence>
<proteinExistence type="predicted"/>
<evidence type="ECO:0000313" key="2">
    <source>
        <dbReference type="EMBL" id="KPL11563.1"/>
    </source>
</evidence>
<keyword evidence="1" id="KW-0472">Membrane</keyword>
<feature type="transmembrane region" description="Helical" evidence="1">
    <location>
        <begin position="21"/>
        <end position="44"/>
    </location>
</feature>
<comment type="caution">
    <text evidence="2">The sequence shown here is derived from an EMBL/GenBank/DDBJ whole genome shotgun (WGS) entry which is preliminary data.</text>
</comment>
<name>A0A0S8JSA9_UNCT6</name>
<keyword evidence="1" id="KW-1133">Transmembrane helix</keyword>
<dbReference type="InterPro" id="IPR036514">
    <property type="entry name" value="SGNH_hydro_sf"/>
</dbReference>
<evidence type="ECO:0008006" key="4">
    <source>
        <dbReference type="Google" id="ProtNLM"/>
    </source>
</evidence>
<dbReference type="SUPFAM" id="SSF52266">
    <property type="entry name" value="SGNH hydrolase"/>
    <property type="match status" value="1"/>
</dbReference>
<organism evidence="2 3">
    <name type="scientific">candidate division TA06 bacterium SM1_40</name>
    <dbReference type="NCBI Taxonomy" id="1703773"/>
    <lineage>
        <taxon>Bacteria</taxon>
        <taxon>Bacteria division TA06</taxon>
    </lineage>
</organism>
<protein>
    <recommendedName>
        <fullName evidence="4">SGNH hydrolase-type esterase domain-containing protein</fullName>
    </recommendedName>
</protein>
<dbReference type="EMBL" id="LJVA01000002">
    <property type="protein sequence ID" value="KPL11563.1"/>
    <property type="molecule type" value="Genomic_DNA"/>
</dbReference>
<evidence type="ECO:0000256" key="1">
    <source>
        <dbReference type="SAM" id="Phobius"/>
    </source>
</evidence>
<dbReference type="Proteomes" id="UP000051035">
    <property type="component" value="Unassembled WGS sequence"/>
</dbReference>
<keyword evidence="1" id="KW-0812">Transmembrane</keyword>
<evidence type="ECO:0000313" key="3">
    <source>
        <dbReference type="Proteomes" id="UP000051035"/>
    </source>
</evidence>
<accession>A0A0S8JSA9</accession>
<dbReference type="Gene3D" id="3.40.50.1110">
    <property type="entry name" value="SGNH hydrolase"/>
    <property type="match status" value="1"/>
</dbReference>
<gene>
    <name evidence="2" type="ORF">AMJ71_00290</name>
</gene>
<reference evidence="2 3" key="1">
    <citation type="journal article" date="2015" name="Microbiome">
        <title>Genomic resolution of linkages in carbon, nitrogen, and sulfur cycling among widespread estuary sediment bacteria.</title>
        <authorList>
            <person name="Baker B.J."/>
            <person name="Lazar C.S."/>
            <person name="Teske A.P."/>
            <person name="Dick G.J."/>
        </authorList>
    </citation>
    <scope>NUCLEOTIDE SEQUENCE [LARGE SCALE GENOMIC DNA]</scope>
    <source>
        <strain evidence="2">SM1_40</strain>
    </source>
</reference>